<dbReference type="STRING" id="947166.A0A1D1VIF0"/>
<comment type="subcellular location">
    <subcellularLocation>
        <location evidence="4">Membrane</location>
        <topology evidence="4">Single-pass membrane protein</topology>
    </subcellularLocation>
</comment>
<reference evidence="5 6" key="1">
    <citation type="journal article" date="2016" name="Nat. Commun.">
        <title>Extremotolerant tardigrade genome and improved radiotolerance of human cultured cells by tardigrade-unique protein.</title>
        <authorList>
            <person name="Hashimoto T."/>
            <person name="Horikawa D.D."/>
            <person name="Saito Y."/>
            <person name="Kuwahara H."/>
            <person name="Kozuka-Hata H."/>
            <person name="Shin-I T."/>
            <person name="Minakuchi Y."/>
            <person name="Ohishi K."/>
            <person name="Motoyama A."/>
            <person name="Aizu T."/>
            <person name="Enomoto A."/>
            <person name="Kondo K."/>
            <person name="Tanaka S."/>
            <person name="Hara Y."/>
            <person name="Koshikawa S."/>
            <person name="Sagara H."/>
            <person name="Miura T."/>
            <person name="Yokobori S."/>
            <person name="Miyagawa K."/>
            <person name="Suzuki Y."/>
            <person name="Kubo T."/>
            <person name="Oyama M."/>
            <person name="Kohara Y."/>
            <person name="Fujiyama A."/>
            <person name="Arakawa K."/>
            <person name="Katayama T."/>
            <person name="Toyoda A."/>
            <person name="Kunieda T."/>
        </authorList>
    </citation>
    <scope>NUCLEOTIDE SEQUENCE [LARGE SCALE GENOMIC DNA]</scope>
    <source>
        <strain evidence="5 6">YOKOZUNA-1</strain>
    </source>
</reference>
<gene>
    <name evidence="5" type="primary">RvY_10534-1</name>
    <name evidence="5" type="synonym">RvY_10534.1</name>
    <name evidence="5" type="ORF">RvY_10534</name>
</gene>
<evidence type="ECO:0000256" key="2">
    <source>
        <dbReference type="ARBA" id="ARBA00022679"/>
    </source>
</evidence>
<evidence type="ECO:0000256" key="1">
    <source>
        <dbReference type="ARBA" id="ARBA00009995"/>
    </source>
</evidence>
<dbReference type="OrthoDB" id="5835829at2759"/>
<dbReference type="GO" id="GO:0016020">
    <property type="term" value="C:membrane"/>
    <property type="evidence" value="ECO:0007669"/>
    <property type="project" value="UniProtKB-SubCell"/>
</dbReference>
<evidence type="ECO:0000256" key="4">
    <source>
        <dbReference type="RuleBase" id="RU362059"/>
    </source>
</evidence>
<keyword evidence="3" id="KW-0328">Glycosyltransferase</keyword>
<dbReference type="Gene3D" id="3.40.50.2000">
    <property type="entry name" value="Glycogen Phosphorylase B"/>
    <property type="match status" value="2"/>
</dbReference>
<dbReference type="EC" id="2.4.1.17" evidence="4"/>
<sequence>MVSGSTVNVIRKHVLLITFPAYGHIIPILELAKRMARSHEVTFAVSECKVEDIKKRELFSVDQENKVRLYGIKDGLDCHLDDPSDPVAIRKVFKHVLSSVQILMDRMPTRNSAVAATGTDAEKIDEPVDIVIADGFVGGPVSTCRSRGIPFYLFNTAAAHLTQVFLSLDRDRDLIPPDENTGPVCFQQRFGPNVVMDPLLEKLKDLLLPITDTIHLATGLIVNSFREIEEKVMKELSQHPSMANVKLYCVGPFLSEETTASKNKTVEIQVDRWLSQKREREVVYVSHGSVAVPSPGEINEIGLGLLELKKPFIWSLRRQHHTHLPKELQARISQQFSSPDSQFLILTWAPQKLILSHPAVAVFLSHCGWNSTLEGLSAGKPIVGWPMFADQEMDALFVEDIGAGLMIKGTGIVPKRTVAGSEVATTIAKVAGWEEPGTSGMSKVSFTAEAEAWGKKINYALGQDGSSTKEFLELVQF</sequence>
<proteinExistence type="inferred from homology"/>
<organism evidence="5 6">
    <name type="scientific">Ramazzottius varieornatus</name>
    <name type="common">Water bear</name>
    <name type="synonym">Tardigrade</name>
    <dbReference type="NCBI Taxonomy" id="947166"/>
    <lineage>
        <taxon>Eukaryota</taxon>
        <taxon>Metazoa</taxon>
        <taxon>Ecdysozoa</taxon>
        <taxon>Tardigrada</taxon>
        <taxon>Eutardigrada</taxon>
        <taxon>Parachela</taxon>
        <taxon>Hypsibioidea</taxon>
        <taxon>Ramazzottiidae</taxon>
        <taxon>Ramazzottius</taxon>
    </lineage>
</organism>
<evidence type="ECO:0000256" key="3">
    <source>
        <dbReference type="RuleBase" id="RU003718"/>
    </source>
</evidence>
<keyword evidence="6" id="KW-1185">Reference proteome</keyword>
<evidence type="ECO:0000313" key="5">
    <source>
        <dbReference type="EMBL" id="GAU99547.1"/>
    </source>
</evidence>
<comment type="caution">
    <text evidence="5">The sequence shown here is derived from an EMBL/GenBank/DDBJ whole genome shotgun (WGS) entry which is preliminary data.</text>
</comment>
<comment type="catalytic activity">
    <reaction evidence="4">
        <text>glucuronate acceptor + UDP-alpha-D-glucuronate = acceptor beta-D-glucuronoside + UDP + H(+)</text>
        <dbReference type="Rhea" id="RHEA:21032"/>
        <dbReference type="ChEBI" id="CHEBI:15378"/>
        <dbReference type="ChEBI" id="CHEBI:58052"/>
        <dbReference type="ChEBI" id="CHEBI:58223"/>
        <dbReference type="ChEBI" id="CHEBI:132367"/>
        <dbReference type="ChEBI" id="CHEBI:132368"/>
        <dbReference type="EC" id="2.4.1.17"/>
    </reaction>
</comment>
<protein>
    <recommendedName>
        <fullName evidence="4">UDP-glucuronosyltransferase</fullName>
        <ecNumber evidence="4">2.4.1.17</ecNumber>
    </recommendedName>
</protein>
<evidence type="ECO:0000313" key="6">
    <source>
        <dbReference type="Proteomes" id="UP000186922"/>
    </source>
</evidence>
<dbReference type="PROSITE" id="PS00375">
    <property type="entry name" value="UDPGT"/>
    <property type="match status" value="1"/>
</dbReference>
<dbReference type="EMBL" id="BDGG01000005">
    <property type="protein sequence ID" value="GAU99547.1"/>
    <property type="molecule type" value="Genomic_DNA"/>
</dbReference>
<name>A0A1D1VIF0_RAMVA</name>
<dbReference type="SUPFAM" id="SSF53756">
    <property type="entry name" value="UDP-Glycosyltransferase/glycogen phosphorylase"/>
    <property type="match status" value="1"/>
</dbReference>
<dbReference type="AlphaFoldDB" id="A0A1D1VIF0"/>
<dbReference type="CDD" id="cd03784">
    <property type="entry name" value="GT1_Gtf-like"/>
    <property type="match status" value="1"/>
</dbReference>
<dbReference type="InterPro" id="IPR002213">
    <property type="entry name" value="UDP_glucos_trans"/>
</dbReference>
<dbReference type="InterPro" id="IPR035595">
    <property type="entry name" value="UDP_glycos_trans_CS"/>
</dbReference>
<accession>A0A1D1VIF0</accession>
<keyword evidence="2 3" id="KW-0808">Transferase</keyword>
<dbReference type="GO" id="GO:0015020">
    <property type="term" value="F:glucuronosyltransferase activity"/>
    <property type="evidence" value="ECO:0007669"/>
    <property type="project" value="UniProtKB-EC"/>
</dbReference>
<dbReference type="Pfam" id="PF00201">
    <property type="entry name" value="UDPGT"/>
    <property type="match status" value="1"/>
</dbReference>
<dbReference type="Proteomes" id="UP000186922">
    <property type="component" value="Unassembled WGS sequence"/>
</dbReference>
<comment type="similarity">
    <text evidence="1 3">Belongs to the UDP-glycosyltransferase family.</text>
</comment>
<dbReference type="PANTHER" id="PTHR11926:SF774">
    <property type="entry name" value="UDP-GLYCOSYLTRANSFERASE 85A1-RELATED"/>
    <property type="match status" value="1"/>
</dbReference>
<dbReference type="PANTHER" id="PTHR11926">
    <property type="entry name" value="GLUCOSYL/GLUCURONOSYL TRANSFERASES"/>
    <property type="match status" value="1"/>
</dbReference>